<dbReference type="Pfam" id="PF01656">
    <property type="entry name" value="CbiA"/>
    <property type="match status" value="1"/>
</dbReference>
<dbReference type="GO" id="GO:0005524">
    <property type="term" value="F:ATP binding"/>
    <property type="evidence" value="ECO:0007669"/>
    <property type="project" value="TreeGrafter"/>
</dbReference>
<name>A0A2M7GXK1_9BACT</name>
<organism evidence="2 3">
    <name type="scientific">bacterium (Candidatus Ratteibacteria) CG15_BIG_FIL_POST_REV_8_21_14_020_41_12</name>
    <dbReference type="NCBI Taxonomy" id="2014291"/>
    <lineage>
        <taxon>Bacteria</taxon>
        <taxon>Candidatus Ratteibacteria</taxon>
    </lineage>
</organism>
<evidence type="ECO:0000313" key="2">
    <source>
        <dbReference type="EMBL" id="PIW32529.1"/>
    </source>
</evidence>
<dbReference type="Gene3D" id="3.40.50.300">
    <property type="entry name" value="P-loop containing nucleotide triphosphate hydrolases"/>
    <property type="match status" value="1"/>
</dbReference>
<feature type="domain" description="CobQ/CobB/MinD/ParA nucleotide binding" evidence="1">
    <location>
        <begin position="5"/>
        <end position="226"/>
    </location>
</feature>
<dbReference type="Proteomes" id="UP000230025">
    <property type="component" value="Unassembled WGS sequence"/>
</dbReference>
<dbReference type="GO" id="GO:0051782">
    <property type="term" value="P:negative regulation of cell division"/>
    <property type="evidence" value="ECO:0007669"/>
    <property type="project" value="TreeGrafter"/>
</dbReference>
<dbReference type="InterPro" id="IPR027417">
    <property type="entry name" value="P-loop_NTPase"/>
</dbReference>
<dbReference type="InterPro" id="IPR002586">
    <property type="entry name" value="CobQ/CobB/MinD/ParA_Nub-bd_dom"/>
</dbReference>
<gene>
    <name evidence="2" type="ORF">COW28_05830</name>
</gene>
<accession>A0A2M7GXK1</accession>
<dbReference type="GO" id="GO:0005829">
    <property type="term" value="C:cytosol"/>
    <property type="evidence" value="ECO:0007669"/>
    <property type="project" value="TreeGrafter"/>
</dbReference>
<dbReference type="AlphaFoldDB" id="A0A2M7GXK1"/>
<dbReference type="PANTHER" id="PTHR43384">
    <property type="entry name" value="SEPTUM SITE-DETERMINING PROTEIN MIND HOMOLOG, CHLOROPLASTIC-RELATED"/>
    <property type="match status" value="1"/>
</dbReference>
<dbReference type="GO" id="GO:0009898">
    <property type="term" value="C:cytoplasmic side of plasma membrane"/>
    <property type="evidence" value="ECO:0007669"/>
    <property type="project" value="TreeGrafter"/>
</dbReference>
<sequence>MVYTIAVAGKGGTGKTTLAALIIGYLLKTDQRPILAVDADPNSNLNEALGITFDKTVVSTVDEIMDRKEDLPAGITKERLLDYQLQDALVESKGFDLLVMGRTEGPGCYCHANNLLRNFMEKLKGNYRDVVMDNEAGMEHLSRRTTRDVDTLLITANPAPVALRSAKRIQETAQKLKLKIKKIYLVLNETIGNSREKEKMEDVGLPFLGRIPYDEQIMECSINAKPLLDLPESSVALQAVKEIMRKLEVG</sequence>
<evidence type="ECO:0000259" key="1">
    <source>
        <dbReference type="Pfam" id="PF01656"/>
    </source>
</evidence>
<dbReference type="EMBL" id="PFFY01000268">
    <property type="protein sequence ID" value="PIW32529.1"/>
    <property type="molecule type" value="Genomic_DNA"/>
</dbReference>
<reference evidence="3" key="1">
    <citation type="submission" date="2017-09" db="EMBL/GenBank/DDBJ databases">
        <title>Depth-based differentiation of microbial function through sediment-hosted aquifers and enrichment of novel symbionts in the deep terrestrial subsurface.</title>
        <authorList>
            <person name="Probst A.J."/>
            <person name="Ladd B."/>
            <person name="Jarett J.K."/>
            <person name="Geller-Mcgrath D.E."/>
            <person name="Sieber C.M.K."/>
            <person name="Emerson J.B."/>
            <person name="Anantharaman K."/>
            <person name="Thomas B.C."/>
            <person name="Malmstrom R."/>
            <person name="Stieglmeier M."/>
            <person name="Klingl A."/>
            <person name="Woyke T."/>
            <person name="Ryan C.M."/>
            <person name="Banfield J.F."/>
        </authorList>
    </citation>
    <scope>NUCLEOTIDE SEQUENCE [LARGE SCALE GENOMIC DNA]</scope>
</reference>
<dbReference type="SUPFAM" id="SSF52540">
    <property type="entry name" value="P-loop containing nucleoside triphosphate hydrolases"/>
    <property type="match status" value="1"/>
</dbReference>
<dbReference type="PIRSF" id="PIRSF005647">
    <property type="entry name" value="CooC"/>
    <property type="match status" value="1"/>
</dbReference>
<protein>
    <submittedName>
        <fullName evidence="2">Carbon monoxide dehydrogenase</fullName>
    </submittedName>
</protein>
<dbReference type="InterPro" id="IPR014433">
    <property type="entry name" value="CooC"/>
</dbReference>
<dbReference type="InterPro" id="IPR050625">
    <property type="entry name" value="ParA/MinD_ATPase"/>
</dbReference>
<dbReference type="GO" id="GO:0016887">
    <property type="term" value="F:ATP hydrolysis activity"/>
    <property type="evidence" value="ECO:0007669"/>
    <property type="project" value="TreeGrafter"/>
</dbReference>
<dbReference type="PANTHER" id="PTHR43384:SF7">
    <property type="entry name" value="CARBON-MONOXIDE DEHYDROGENASE ACCESSORY PROTEIN"/>
    <property type="match status" value="1"/>
</dbReference>
<comment type="caution">
    <text evidence="2">The sequence shown here is derived from an EMBL/GenBank/DDBJ whole genome shotgun (WGS) entry which is preliminary data.</text>
</comment>
<proteinExistence type="predicted"/>
<evidence type="ECO:0000313" key="3">
    <source>
        <dbReference type="Proteomes" id="UP000230025"/>
    </source>
</evidence>